<dbReference type="InterPro" id="IPR011079">
    <property type="entry name" value="Ala_racemase_C"/>
</dbReference>
<evidence type="ECO:0000256" key="7">
    <source>
        <dbReference type="PIRSR" id="PIRSR600821-52"/>
    </source>
</evidence>
<evidence type="ECO:0000256" key="2">
    <source>
        <dbReference type="ARBA" id="ARBA00001933"/>
    </source>
</evidence>
<evidence type="ECO:0000256" key="5">
    <source>
        <dbReference type="HAMAP-Rule" id="MF_01201"/>
    </source>
</evidence>
<name>A0AAJ1IFG7_9SPIO</name>
<evidence type="ECO:0000259" key="8">
    <source>
        <dbReference type="SMART" id="SM01005"/>
    </source>
</evidence>
<comment type="cofactor">
    <cofactor evidence="2 5 6">
        <name>pyridoxal 5'-phosphate</name>
        <dbReference type="ChEBI" id="CHEBI:597326"/>
    </cofactor>
</comment>
<dbReference type="SUPFAM" id="SSF51419">
    <property type="entry name" value="PLP-binding barrel"/>
    <property type="match status" value="1"/>
</dbReference>
<dbReference type="SMART" id="SM01005">
    <property type="entry name" value="Ala_racemase_C"/>
    <property type="match status" value="1"/>
</dbReference>
<reference evidence="9 10" key="1">
    <citation type="submission" date="2022-12" db="EMBL/GenBank/DDBJ databases">
        <title>Metagenome assembled genome from gulf of manar.</title>
        <authorList>
            <person name="Kohli P."/>
            <person name="Pk S."/>
            <person name="Venkata Ramana C."/>
            <person name="Sasikala C."/>
        </authorList>
    </citation>
    <scope>NUCLEOTIDE SEQUENCE [LARGE SCALE GENOMIC DNA]</scope>
    <source>
        <strain evidence="9">JB008</strain>
    </source>
</reference>
<dbReference type="PRINTS" id="PR00992">
    <property type="entry name" value="ALARACEMASE"/>
</dbReference>
<dbReference type="PANTHER" id="PTHR30511">
    <property type="entry name" value="ALANINE RACEMASE"/>
    <property type="match status" value="1"/>
</dbReference>
<feature type="active site" description="Proton acceptor; specific for L-alanine" evidence="5">
    <location>
        <position position="269"/>
    </location>
</feature>
<feature type="binding site" evidence="5 7">
    <location>
        <position position="131"/>
    </location>
    <ligand>
        <name>substrate</name>
    </ligand>
</feature>
<dbReference type="Pfam" id="PF01168">
    <property type="entry name" value="Ala_racemase_N"/>
    <property type="match status" value="1"/>
</dbReference>
<accession>A0AAJ1IFG7</accession>
<dbReference type="CDD" id="cd00430">
    <property type="entry name" value="PLPDE_III_AR"/>
    <property type="match status" value="1"/>
</dbReference>
<feature type="modified residue" description="N6-(pyridoxal phosphate)lysine" evidence="5 6">
    <location>
        <position position="35"/>
    </location>
</feature>
<dbReference type="Proteomes" id="UP001221217">
    <property type="component" value="Unassembled WGS sequence"/>
</dbReference>
<evidence type="ECO:0000256" key="4">
    <source>
        <dbReference type="ARBA" id="ARBA00023235"/>
    </source>
</evidence>
<comment type="function">
    <text evidence="5">Catalyzes the interconversion of L-alanine and D-alanine. May also act on other amino acids.</text>
</comment>
<dbReference type="EC" id="5.1.1.1" evidence="5"/>
<dbReference type="EMBL" id="JAQQAL010000044">
    <property type="protein sequence ID" value="MDC7228367.1"/>
    <property type="molecule type" value="Genomic_DNA"/>
</dbReference>
<dbReference type="InterPro" id="IPR020622">
    <property type="entry name" value="Ala_racemase_pyridoxalP-BS"/>
</dbReference>
<dbReference type="NCBIfam" id="TIGR00492">
    <property type="entry name" value="alr"/>
    <property type="match status" value="1"/>
</dbReference>
<dbReference type="HAMAP" id="MF_01201">
    <property type="entry name" value="Ala_racemase"/>
    <property type="match status" value="1"/>
</dbReference>
<dbReference type="GO" id="GO:0030170">
    <property type="term" value="F:pyridoxal phosphate binding"/>
    <property type="evidence" value="ECO:0007669"/>
    <property type="project" value="UniProtKB-UniRule"/>
</dbReference>
<dbReference type="InterPro" id="IPR009006">
    <property type="entry name" value="Ala_racemase/Decarboxylase_C"/>
</dbReference>
<dbReference type="GO" id="GO:0008784">
    <property type="term" value="F:alanine racemase activity"/>
    <property type="evidence" value="ECO:0007669"/>
    <property type="project" value="UniProtKB-UniRule"/>
</dbReference>
<feature type="binding site" evidence="5 7">
    <location>
        <position position="317"/>
    </location>
    <ligand>
        <name>substrate</name>
    </ligand>
</feature>
<dbReference type="InterPro" id="IPR001608">
    <property type="entry name" value="Ala_racemase_N"/>
</dbReference>
<evidence type="ECO:0000313" key="9">
    <source>
        <dbReference type="EMBL" id="MDC7228367.1"/>
    </source>
</evidence>
<evidence type="ECO:0000256" key="6">
    <source>
        <dbReference type="PIRSR" id="PIRSR600821-50"/>
    </source>
</evidence>
<comment type="pathway">
    <text evidence="5">Amino-acid biosynthesis; D-alanine biosynthesis; D-alanine from L-alanine: step 1/1.</text>
</comment>
<dbReference type="InterPro" id="IPR000821">
    <property type="entry name" value="Ala_racemase"/>
</dbReference>
<dbReference type="InterPro" id="IPR029066">
    <property type="entry name" value="PLP-binding_barrel"/>
</dbReference>
<keyword evidence="3 5" id="KW-0663">Pyridoxal phosphate</keyword>
<feature type="active site" description="Proton acceptor; specific for D-alanine" evidence="5">
    <location>
        <position position="35"/>
    </location>
</feature>
<keyword evidence="4 5" id="KW-0413">Isomerase</keyword>
<dbReference type="Gene3D" id="3.20.20.10">
    <property type="entry name" value="Alanine racemase"/>
    <property type="match status" value="1"/>
</dbReference>
<dbReference type="FunFam" id="3.20.20.10:FF:000002">
    <property type="entry name" value="Alanine racemase"/>
    <property type="match status" value="1"/>
</dbReference>
<dbReference type="SUPFAM" id="SSF50621">
    <property type="entry name" value="Alanine racemase C-terminal domain-like"/>
    <property type="match status" value="1"/>
</dbReference>
<comment type="similarity">
    <text evidence="5">Belongs to the alanine racemase family.</text>
</comment>
<sequence>MRATRALIHTANLRHNLSAIKKLTGEGVKLCLAVKADAYGHGAVGISETAVNAGTDYLAVATISEAEELRENGITIPIIVLSPVLPEELETLYSLNLDSVVSTTGEIERLSSTSGTKKAAVHLKIDTGMGRIGCNPGEALELAAIITKTPGIELAGLCTHFPVSDSSAPDDIEYTKKQINIFNTAVDSIRRAGINPGIIHAANSGAILNYPESYFDMVRPGILAYGYLPGGREGLFQELPAELLPKPVMSFESKLMHIKKVEAGSSISYGRRFRTEKATWIGTIPAGYADGYTRSLTNRAGILINGKKYPVAGTVCMDQLMVDLGTELEVNLYDKVIMFGSEEGAETAADLTAVTKTIPYELLCSISKRVPRIFD</sequence>
<evidence type="ECO:0000313" key="10">
    <source>
        <dbReference type="Proteomes" id="UP001221217"/>
    </source>
</evidence>
<dbReference type="PROSITE" id="PS00395">
    <property type="entry name" value="ALANINE_RACEMASE"/>
    <property type="match status" value="1"/>
</dbReference>
<evidence type="ECO:0000256" key="3">
    <source>
        <dbReference type="ARBA" id="ARBA00022898"/>
    </source>
</evidence>
<protein>
    <recommendedName>
        <fullName evidence="5">Alanine racemase</fullName>
        <ecNumber evidence="5">5.1.1.1</ecNumber>
    </recommendedName>
</protein>
<dbReference type="PANTHER" id="PTHR30511:SF0">
    <property type="entry name" value="ALANINE RACEMASE, CATABOLIC-RELATED"/>
    <property type="match status" value="1"/>
</dbReference>
<dbReference type="AlphaFoldDB" id="A0AAJ1IFG7"/>
<proteinExistence type="inferred from homology"/>
<evidence type="ECO:0000256" key="1">
    <source>
        <dbReference type="ARBA" id="ARBA00000316"/>
    </source>
</evidence>
<dbReference type="GO" id="GO:0005829">
    <property type="term" value="C:cytosol"/>
    <property type="evidence" value="ECO:0007669"/>
    <property type="project" value="TreeGrafter"/>
</dbReference>
<dbReference type="Gene3D" id="2.40.37.10">
    <property type="entry name" value="Lyase, Ornithine Decarboxylase, Chain A, domain 1"/>
    <property type="match status" value="1"/>
</dbReference>
<organism evidence="9 10">
    <name type="scientific">Candidatus Thalassospirochaeta sargassi</name>
    <dbReference type="NCBI Taxonomy" id="3119039"/>
    <lineage>
        <taxon>Bacteria</taxon>
        <taxon>Pseudomonadati</taxon>
        <taxon>Spirochaetota</taxon>
        <taxon>Spirochaetia</taxon>
        <taxon>Spirochaetales</taxon>
        <taxon>Spirochaetaceae</taxon>
        <taxon>Candidatus Thalassospirochaeta</taxon>
    </lineage>
</organism>
<gene>
    <name evidence="9" type="primary">alr</name>
    <name evidence="9" type="ORF">PQJ61_16510</name>
</gene>
<comment type="caution">
    <text evidence="9">The sequence shown here is derived from an EMBL/GenBank/DDBJ whole genome shotgun (WGS) entry which is preliminary data.</text>
</comment>
<comment type="catalytic activity">
    <reaction evidence="1 5">
        <text>L-alanine = D-alanine</text>
        <dbReference type="Rhea" id="RHEA:20249"/>
        <dbReference type="ChEBI" id="CHEBI:57416"/>
        <dbReference type="ChEBI" id="CHEBI:57972"/>
        <dbReference type="EC" id="5.1.1.1"/>
    </reaction>
</comment>
<feature type="domain" description="Alanine racemase C-terminal" evidence="8">
    <location>
        <begin position="248"/>
        <end position="375"/>
    </location>
</feature>
<dbReference type="Pfam" id="PF00842">
    <property type="entry name" value="Ala_racemase_C"/>
    <property type="match status" value="1"/>
</dbReference>
<dbReference type="GO" id="GO:0030632">
    <property type="term" value="P:D-alanine biosynthetic process"/>
    <property type="evidence" value="ECO:0007669"/>
    <property type="project" value="UniProtKB-UniRule"/>
</dbReference>